<proteinExistence type="predicted"/>
<dbReference type="Pfam" id="PF09856">
    <property type="entry name" value="ScfRs"/>
    <property type="match status" value="1"/>
</dbReference>
<dbReference type="Pfam" id="PF01381">
    <property type="entry name" value="HTH_3"/>
    <property type="match status" value="1"/>
</dbReference>
<dbReference type="InterPro" id="IPR010982">
    <property type="entry name" value="Lambda_DNA-bd_dom_sf"/>
</dbReference>
<dbReference type="EMBL" id="CP046620">
    <property type="protein sequence ID" value="QHQ36789.1"/>
    <property type="molecule type" value="Genomic_DNA"/>
</dbReference>
<dbReference type="SUPFAM" id="SSF47413">
    <property type="entry name" value="lambda repressor-like DNA-binding domains"/>
    <property type="match status" value="1"/>
</dbReference>
<dbReference type="AlphaFoldDB" id="A0A6P1T698"/>
<keyword evidence="3" id="KW-1185">Reference proteome</keyword>
<dbReference type="KEGG" id="amaq:GO499_17190"/>
<accession>A0A6P1T698</accession>
<feature type="domain" description="HTH cro/C1-type" evidence="1">
    <location>
        <begin position="1"/>
        <end position="46"/>
    </location>
</feature>
<dbReference type="GO" id="GO:0003677">
    <property type="term" value="F:DNA binding"/>
    <property type="evidence" value="ECO:0007669"/>
    <property type="project" value="InterPro"/>
</dbReference>
<evidence type="ECO:0000313" key="3">
    <source>
        <dbReference type="Proteomes" id="UP000464495"/>
    </source>
</evidence>
<protein>
    <submittedName>
        <fullName evidence="2">Helix-turn-helix domain-containing protein</fullName>
    </submittedName>
</protein>
<name>A0A6P1T698_9RHOB</name>
<gene>
    <name evidence="2" type="ORF">GO499_17190</name>
</gene>
<dbReference type="Gene3D" id="1.10.260.40">
    <property type="entry name" value="lambda repressor-like DNA-binding domains"/>
    <property type="match status" value="1"/>
</dbReference>
<dbReference type="InterPro" id="IPR018653">
    <property type="entry name" value="ScfR_C"/>
</dbReference>
<sequence length="427" mass="45491">MSQTALAHAVGISPSYLNLIEHNKRSIGGQILNAIAEALETRSSALAEGGNPGLLTELQETVSASSQTLEPPEDLAARFPVWAEHVTELTRRIRDQEAVITALSDRLTHDPFLSETVHGILSNVTAIRSTAAILTQVDTIPEDQRKSFYANLHAESIRLSATAEDLADYLARAGSGVAGAATAEEAVDQFLTRNAFTFEALDEAAEALTEKNATTAAAELDVAISAMMVEEPGLTDISHDLAVSFLRTYAVDAHTMPLQVFAAAAAECAYDPLSLSMRFNAPLHAVFRRLACLRRTWIGAPRFGLLTVSASGYPLFRQPLPGFAMPRHGNACPLWPIFAAFAQTGQVQASTIAHDNGQTFVAITHASPRPSSTLGGPGDLISSMLLVSAENNPFGTLPASSRSVGTACRICTRTNCQSRISAQLIKA</sequence>
<dbReference type="RefSeq" id="WP_161863333.1">
    <property type="nucleotide sequence ID" value="NZ_CP046620.1"/>
</dbReference>
<organism evidence="2 3">
    <name type="scientific">Algicella marina</name>
    <dbReference type="NCBI Taxonomy" id="2683284"/>
    <lineage>
        <taxon>Bacteria</taxon>
        <taxon>Pseudomonadati</taxon>
        <taxon>Pseudomonadota</taxon>
        <taxon>Alphaproteobacteria</taxon>
        <taxon>Rhodobacterales</taxon>
        <taxon>Paracoccaceae</taxon>
        <taxon>Algicella</taxon>
    </lineage>
</organism>
<evidence type="ECO:0000259" key="1">
    <source>
        <dbReference type="PROSITE" id="PS50943"/>
    </source>
</evidence>
<reference evidence="2 3" key="1">
    <citation type="submission" date="2019-12" db="EMBL/GenBank/DDBJ databases">
        <title>Complete genome sequence of Algicella marina strain 9Alg 56(T) isolated from the red alga Tichocarpus crinitus.</title>
        <authorList>
            <person name="Kim S.-G."/>
            <person name="Nedashkovskaya O.I."/>
        </authorList>
    </citation>
    <scope>NUCLEOTIDE SEQUENCE [LARGE SCALE GENOMIC DNA]</scope>
    <source>
        <strain evidence="2 3">9Alg 56</strain>
    </source>
</reference>
<dbReference type="Proteomes" id="UP000464495">
    <property type="component" value="Chromosome"/>
</dbReference>
<evidence type="ECO:0000313" key="2">
    <source>
        <dbReference type="EMBL" id="QHQ36789.1"/>
    </source>
</evidence>
<dbReference type="InterPro" id="IPR001387">
    <property type="entry name" value="Cro/C1-type_HTH"/>
</dbReference>
<dbReference type="PROSITE" id="PS50943">
    <property type="entry name" value="HTH_CROC1"/>
    <property type="match status" value="1"/>
</dbReference>
<dbReference type="CDD" id="cd00093">
    <property type="entry name" value="HTH_XRE"/>
    <property type="match status" value="1"/>
</dbReference>